<dbReference type="PANTHER" id="PTHR23513:SF11">
    <property type="entry name" value="STAPHYLOFERRIN A TRANSPORTER"/>
    <property type="match status" value="1"/>
</dbReference>
<feature type="transmembrane region" description="Helical" evidence="7">
    <location>
        <begin position="290"/>
        <end position="307"/>
    </location>
</feature>
<dbReference type="PANTHER" id="PTHR23513">
    <property type="entry name" value="INTEGRAL MEMBRANE EFFLUX PROTEIN-RELATED"/>
    <property type="match status" value="1"/>
</dbReference>
<feature type="transmembrane region" description="Helical" evidence="7">
    <location>
        <begin position="108"/>
        <end position="127"/>
    </location>
</feature>
<dbReference type="GO" id="GO:0005886">
    <property type="term" value="C:plasma membrane"/>
    <property type="evidence" value="ECO:0007669"/>
    <property type="project" value="UniProtKB-SubCell"/>
</dbReference>
<sequence length="544" mass="58775">MSNSPSPFAPFRNRPFLIYWLAGLSANFGWQIQLVGASWLMIAMGGTPSQVAMVQTTVALPVMLMSLPGGALADLVGQRTLVIWAQSFLMVVSILLAAAAWMEMLTPFLLLACTFLIGSGRALYYPGWQSMVLEFFPRSEAAAAVAVNSANLNIARSVGPAIGGAIVAASGAFLAFVVNAICNLSVIFVARGWPRPKRPHGLPPEPFGSAIMAGIRYMLLSPKLITITLRAFVFNIAAIATIALLPLIARDVLDGGPQTYGFLMGSYGVGGVIGALSADSLRRRMALERYLAGSHLVFALATAVLAVSPFLWLSVLAGILAGIGWIYVQVTLNSAIQLSSPRWVVGRCVAMYQTFIFGGNALGSYLCGMAADARGVQAALLVPAAIIAGAAALGLVMRIRETDEAETDLRSEWVAPTPNVDMVATSGPILTTITYRIREEDIPAFLKIMNEKRRHRIRDGAMRWTLSRDILDPSLWFERFKVATWAEAQRLHSRRTVAGAMTMETARNLHQGPDRPEVHYELVRHPGRSGIHQKNKPAGSHVQP</sequence>
<keyword evidence="6 7" id="KW-0472">Membrane</keyword>
<dbReference type="Proteomes" id="UP000509322">
    <property type="component" value="Chromosome 1"/>
</dbReference>
<feature type="transmembrane region" description="Helical" evidence="7">
    <location>
        <begin position="16"/>
        <end position="40"/>
    </location>
</feature>
<feature type="domain" description="Major facilitator superfamily (MFS) profile" evidence="8">
    <location>
        <begin position="15"/>
        <end position="402"/>
    </location>
</feature>
<gene>
    <name evidence="9" type="ORF">HYQ43_01380</name>
</gene>
<organism evidence="9 10">
    <name type="scientific">Paracoccus pantotrophus</name>
    <name type="common">Thiosphaera pantotropha</name>
    <dbReference type="NCBI Taxonomy" id="82367"/>
    <lineage>
        <taxon>Bacteria</taxon>
        <taxon>Pseudomonadati</taxon>
        <taxon>Pseudomonadota</taxon>
        <taxon>Alphaproteobacteria</taxon>
        <taxon>Rhodobacterales</taxon>
        <taxon>Paracoccaceae</taxon>
        <taxon>Paracoccus</taxon>
    </lineage>
</organism>
<dbReference type="PROSITE" id="PS50850">
    <property type="entry name" value="MFS"/>
    <property type="match status" value="1"/>
</dbReference>
<reference evidence="9 10" key="1">
    <citation type="submission" date="2020-07" db="EMBL/GenBank/DDBJ databases">
        <title>The complete genome of Paracoccus pantotrophus ACCC 10489.</title>
        <authorList>
            <person name="Si Y."/>
        </authorList>
    </citation>
    <scope>NUCLEOTIDE SEQUENCE [LARGE SCALE GENOMIC DNA]</scope>
    <source>
        <strain evidence="9 10">ACCC10489</strain>
    </source>
</reference>
<name>A0A7H9BPK9_PARPN</name>
<dbReference type="CDD" id="cd06173">
    <property type="entry name" value="MFS_MefA_like"/>
    <property type="match status" value="1"/>
</dbReference>
<feature type="transmembrane region" description="Helical" evidence="7">
    <location>
        <begin position="344"/>
        <end position="366"/>
    </location>
</feature>
<evidence type="ECO:0000256" key="5">
    <source>
        <dbReference type="ARBA" id="ARBA00022989"/>
    </source>
</evidence>
<feature type="transmembrane region" description="Helical" evidence="7">
    <location>
        <begin position="83"/>
        <end position="101"/>
    </location>
</feature>
<dbReference type="Gene3D" id="1.20.1250.20">
    <property type="entry name" value="MFS general substrate transporter like domains"/>
    <property type="match status" value="1"/>
</dbReference>
<keyword evidence="2" id="KW-0813">Transport</keyword>
<dbReference type="SUPFAM" id="SSF103473">
    <property type="entry name" value="MFS general substrate transporter"/>
    <property type="match status" value="1"/>
</dbReference>
<feature type="transmembrane region" description="Helical" evidence="7">
    <location>
        <begin position="52"/>
        <end position="71"/>
    </location>
</feature>
<dbReference type="InterPro" id="IPR010290">
    <property type="entry name" value="TM_effector"/>
</dbReference>
<evidence type="ECO:0000313" key="10">
    <source>
        <dbReference type="Proteomes" id="UP000509322"/>
    </source>
</evidence>
<dbReference type="GO" id="GO:0022857">
    <property type="term" value="F:transmembrane transporter activity"/>
    <property type="evidence" value="ECO:0007669"/>
    <property type="project" value="InterPro"/>
</dbReference>
<accession>A0A7H9BPK9</accession>
<keyword evidence="4 7" id="KW-0812">Transmembrane</keyword>
<feature type="transmembrane region" description="Helical" evidence="7">
    <location>
        <begin position="260"/>
        <end position="278"/>
    </location>
</feature>
<dbReference type="AlphaFoldDB" id="A0A7H9BPK9"/>
<feature type="transmembrane region" description="Helical" evidence="7">
    <location>
        <begin position="378"/>
        <end position="397"/>
    </location>
</feature>
<dbReference type="InterPro" id="IPR036259">
    <property type="entry name" value="MFS_trans_sf"/>
</dbReference>
<feature type="transmembrane region" description="Helical" evidence="7">
    <location>
        <begin position="313"/>
        <end position="332"/>
    </location>
</feature>
<dbReference type="Pfam" id="PF05977">
    <property type="entry name" value="MFS_3"/>
    <property type="match status" value="1"/>
</dbReference>
<feature type="transmembrane region" description="Helical" evidence="7">
    <location>
        <begin position="161"/>
        <end position="190"/>
    </location>
</feature>
<protein>
    <submittedName>
        <fullName evidence="9">MFS transporter</fullName>
    </submittedName>
</protein>
<proteinExistence type="predicted"/>
<dbReference type="RefSeq" id="WP_179921296.1">
    <property type="nucleotide sequence ID" value="NZ_CP058689.1"/>
</dbReference>
<feature type="transmembrane region" description="Helical" evidence="7">
    <location>
        <begin position="224"/>
        <end position="248"/>
    </location>
</feature>
<keyword evidence="3" id="KW-1003">Cell membrane</keyword>
<evidence type="ECO:0000256" key="4">
    <source>
        <dbReference type="ARBA" id="ARBA00022692"/>
    </source>
</evidence>
<evidence type="ECO:0000256" key="3">
    <source>
        <dbReference type="ARBA" id="ARBA00022475"/>
    </source>
</evidence>
<evidence type="ECO:0000256" key="7">
    <source>
        <dbReference type="SAM" id="Phobius"/>
    </source>
</evidence>
<evidence type="ECO:0000256" key="6">
    <source>
        <dbReference type="ARBA" id="ARBA00023136"/>
    </source>
</evidence>
<dbReference type="InterPro" id="IPR020846">
    <property type="entry name" value="MFS_dom"/>
</dbReference>
<evidence type="ECO:0000259" key="8">
    <source>
        <dbReference type="PROSITE" id="PS50850"/>
    </source>
</evidence>
<keyword evidence="5 7" id="KW-1133">Transmembrane helix</keyword>
<evidence type="ECO:0000256" key="2">
    <source>
        <dbReference type="ARBA" id="ARBA00022448"/>
    </source>
</evidence>
<evidence type="ECO:0000313" key="9">
    <source>
        <dbReference type="EMBL" id="QLH12989.1"/>
    </source>
</evidence>
<comment type="subcellular location">
    <subcellularLocation>
        <location evidence="1">Cell membrane</location>
        <topology evidence="1">Multi-pass membrane protein</topology>
    </subcellularLocation>
</comment>
<dbReference type="EMBL" id="CP058689">
    <property type="protein sequence ID" value="QLH12989.1"/>
    <property type="molecule type" value="Genomic_DNA"/>
</dbReference>
<evidence type="ECO:0000256" key="1">
    <source>
        <dbReference type="ARBA" id="ARBA00004651"/>
    </source>
</evidence>